<organism evidence="1 2">
    <name type="scientific">Oryzicola mucosus</name>
    <dbReference type="NCBI Taxonomy" id="2767425"/>
    <lineage>
        <taxon>Bacteria</taxon>
        <taxon>Pseudomonadati</taxon>
        <taxon>Pseudomonadota</taxon>
        <taxon>Alphaproteobacteria</taxon>
        <taxon>Hyphomicrobiales</taxon>
        <taxon>Phyllobacteriaceae</taxon>
        <taxon>Oryzicola</taxon>
    </lineage>
</organism>
<reference evidence="1" key="1">
    <citation type="submission" date="2020-09" db="EMBL/GenBank/DDBJ databases">
        <title>Genome seq and assembly of Tianweitania sp.</title>
        <authorList>
            <person name="Chhetri G."/>
        </authorList>
    </citation>
    <scope>NUCLEOTIDE SEQUENCE</scope>
    <source>
        <strain evidence="1">Rool2</strain>
    </source>
</reference>
<name>A0A8J6U449_9HYPH</name>
<gene>
    <name evidence="1" type="ORF">ICI42_03035</name>
</gene>
<dbReference type="RefSeq" id="WP_188163040.1">
    <property type="nucleotide sequence ID" value="NZ_JACVVX010000001.1"/>
</dbReference>
<evidence type="ECO:0000313" key="2">
    <source>
        <dbReference type="Proteomes" id="UP000643405"/>
    </source>
</evidence>
<comment type="caution">
    <text evidence="1">The sequence shown here is derived from an EMBL/GenBank/DDBJ whole genome shotgun (WGS) entry which is preliminary data.</text>
</comment>
<proteinExistence type="predicted"/>
<accession>A0A8J6U449</accession>
<dbReference type="Proteomes" id="UP000643405">
    <property type="component" value="Unassembled WGS sequence"/>
</dbReference>
<dbReference type="AlphaFoldDB" id="A0A8J6U449"/>
<dbReference type="EMBL" id="JACVVX010000001">
    <property type="protein sequence ID" value="MBD0413620.1"/>
    <property type="molecule type" value="Genomic_DNA"/>
</dbReference>
<keyword evidence="2" id="KW-1185">Reference proteome</keyword>
<sequence>MSICETHTSKRSTGFGAILLLLLRAPFRLPRRKRIVDLRTLPDHLQRDVGVIDGKDPTPRRR</sequence>
<evidence type="ECO:0008006" key="3">
    <source>
        <dbReference type="Google" id="ProtNLM"/>
    </source>
</evidence>
<evidence type="ECO:0000313" key="1">
    <source>
        <dbReference type="EMBL" id="MBD0413620.1"/>
    </source>
</evidence>
<protein>
    <recommendedName>
        <fullName evidence="3">DUF1127 domain-containing protein</fullName>
    </recommendedName>
</protein>